<dbReference type="CDD" id="cd17744">
    <property type="entry name" value="BRCT_MDC1_rpt1"/>
    <property type="match status" value="1"/>
</dbReference>
<dbReference type="CDD" id="cd18441">
    <property type="entry name" value="BRCT_MDC1_rpt2"/>
    <property type="match status" value="1"/>
</dbReference>
<keyword evidence="10" id="KW-0007">Acetylation</keyword>
<accession>A0AAD1SYA8</accession>
<evidence type="ECO:0000259" key="16">
    <source>
        <dbReference type="PROSITE" id="PS50172"/>
    </source>
</evidence>
<feature type="compositionally biased region" description="Basic and acidic residues" evidence="14">
    <location>
        <begin position="799"/>
        <end position="814"/>
    </location>
</feature>
<organism evidence="17 18">
    <name type="scientific">Pelobates cultripes</name>
    <name type="common">Western spadefoot toad</name>
    <dbReference type="NCBI Taxonomy" id="61616"/>
    <lineage>
        <taxon>Eukaryota</taxon>
        <taxon>Metazoa</taxon>
        <taxon>Chordata</taxon>
        <taxon>Craniata</taxon>
        <taxon>Vertebrata</taxon>
        <taxon>Euteleostomi</taxon>
        <taxon>Amphibia</taxon>
        <taxon>Batrachia</taxon>
        <taxon>Anura</taxon>
        <taxon>Pelobatoidea</taxon>
        <taxon>Pelobatidae</taxon>
        <taxon>Pelobates</taxon>
    </lineage>
</organism>
<feature type="compositionally biased region" description="Basic and acidic residues" evidence="14">
    <location>
        <begin position="1853"/>
        <end position="1869"/>
    </location>
</feature>
<feature type="compositionally biased region" description="Basic and acidic residues" evidence="14">
    <location>
        <begin position="1785"/>
        <end position="1805"/>
    </location>
</feature>
<dbReference type="InterPro" id="IPR051579">
    <property type="entry name" value="DDR_Transcriptional_Reg"/>
</dbReference>
<feature type="compositionally biased region" description="Basic and acidic residues" evidence="14">
    <location>
        <begin position="477"/>
        <end position="491"/>
    </location>
</feature>
<evidence type="ECO:0000259" key="15">
    <source>
        <dbReference type="PROSITE" id="PS50006"/>
    </source>
</evidence>
<feature type="compositionally biased region" description="Polar residues" evidence="14">
    <location>
        <begin position="1171"/>
        <end position="1181"/>
    </location>
</feature>
<feature type="compositionally biased region" description="Basic and acidic residues" evidence="14">
    <location>
        <begin position="1565"/>
        <end position="1586"/>
    </location>
</feature>
<feature type="compositionally biased region" description="Basic and acidic residues" evidence="14">
    <location>
        <begin position="758"/>
        <end position="772"/>
    </location>
</feature>
<dbReference type="InterPro" id="IPR000253">
    <property type="entry name" value="FHA_dom"/>
</dbReference>
<evidence type="ECO:0000256" key="1">
    <source>
        <dbReference type="ARBA" id="ARBA00004123"/>
    </source>
</evidence>
<dbReference type="Pfam" id="PF00498">
    <property type="entry name" value="FHA"/>
    <property type="match status" value="1"/>
</dbReference>
<keyword evidence="4" id="KW-0158">Chromosome</keyword>
<reference evidence="17" key="1">
    <citation type="submission" date="2022-03" db="EMBL/GenBank/DDBJ databases">
        <authorList>
            <person name="Alioto T."/>
            <person name="Alioto T."/>
            <person name="Gomez Garrido J."/>
        </authorList>
    </citation>
    <scope>NUCLEOTIDE SEQUENCE</scope>
</reference>
<evidence type="ECO:0000256" key="4">
    <source>
        <dbReference type="ARBA" id="ARBA00022454"/>
    </source>
</evidence>
<feature type="compositionally biased region" description="Polar residues" evidence="14">
    <location>
        <begin position="262"/>
        <end position="273"/>
    </location>
</feature>
<keyword evidence="11" id="KW-0234">DNA repair</keyword>
<evidence type="ECO:0000256" key="7">
    <source>
        <dbReference type="ARBA" id="ARBA00022737"/>
    </source>
</evidence>
<feature type="compositionally biased region" description="Acidic residues" evidence="14">
    <location>
        <begin position="690"/>
        <end position="701"/>
    </location>
</feature>
<feature type="compositionally biased region" description="Basic and acidic residues" evidence="14">
    <location>
        <begin position="498"/>
        <end position="519"/>
    </location>
</feature>
<feature type="compositionally biased region" description="Basic and acidic residues" evidence="14">
    <location>
        <begin position="2038"/>
        <end position="2068"/>
    </location>
</feature>
<feature type="region of interest" description="Disordered" evidence="14">
    <location>
        <begin position="252"/>
        <end position="296"/>
    </location>
</feature>
<dbReference type="SUPFAM" id="SSF49879">
    <property type="entry name" value="SMAD/FHA domain"/>
    <property type="match status" value="1"/>
</dbReference>
<keyword evidence="6" id="KW-0597">Phosphoprotein</keyword>
<evidence type="ECO:0000256" key="3">
    <source>
        <dbReference type="ARBA" id="ARBA00015014"/>
    </source>
</evidence>
<dbReference type="Gene3D" id="3.40.50.10190">
    <property type="entry name" value="BRCT domain"/>
    <property type="match status" value="2"/>
</dbReference>
<keyword evidence="18" id="KW-1185">Reference proteome</keyword>
<feature type="compositionally biased region" description="Basic and acidic residues" evidence="14">
    <location>
        <begin position="1354"/>
        <end position="1379"/>
    </location>
</feature>
<feature type="region of interest" description="Disordered" evidence="14">
    <location>
        <begin position="1151"/>
        <end position="1193"/>
    </location>
</feature>
<feature type="compositionally biased region" description="Basic and acidic residues" evidence="14">
    <location>
        <begin position="437"/>
        <end position="451"/>
    </location>
</feature>
<evidence type="ECO:0000313" key="18">
    <source>
        <dbReference type="Proteomes" id="UP001295444"/>
    </source>
</evidence>
<feature type="compositionally biased region" description="Polar residues" evidence="14">
    <location>
        <begin position="455"/>
        <end position="475"/>
    </location>
</feature>
<dbReference type="Proteomes" id="UP001295444">
    <property type="component" value="Chromosome 09"/>
</dbReference>
<keyword evidence="5" id="KW-1017">Isopeptide bond</keyword>
<feature type="compositionally biased region" description="Polar residues" evidence="14">
    <location>
        <begin position="1154"/>
        <end position="1164"/>
    </location>
</feature>
<dbReference type="InterPro" id="IPR008984">
    <property type="entry name" value="SMAD_FHA_dom_sf"/>
</dbReference>
<evidence type="ECO:0000256" key="8">
    <source>
        <dbReference type="ARBA" id="ARBA00022763"/>
    </source>
</evidence>
<feature type="compositionally biased region" description="Basic and acidic residues" evidence="14">
    <location>
        <begin position="186"/>
        <end position="197"/>
    </location>
</feature>
<feature type="compositionally biased region" description="Basic residues" evidence="14">
    <location>
        <begin position="2102"/>
        <end position="2111"/>
    </location>
</feature>
<feature type="compositionally biased region" description="Basic and acidic residues" evidence="14">
    <location>
        <begin position="885"/>
        <end position="901"/>
    </location>
</feature>
<dbReference type="EMBL" id="OW240920">
    <property type="protein sequence ID" value="CAH2314306.1"/>
    <property type="molecule type" value="Genomic_DNA"/>
</dbReference>
<feature type="compositionally biased region" description="Polar residues" evidence="14">
    <location>
        <begin position="385"/>
        <end position="405"/>
    </location>
</feature>
<feature type="region of interest" description="Disordered" evidence="14">
    <location>
        <begin position="980"/>
        <end position="1003"/>
    </location>
</feature>
<feature type="compositionally biased region" description="Basic and acidic residues" evidence="14">
    <location>
        <begin position="2201"/>
        <end position="2220"/>
    </location>
</feature>
<evidence type="ECO:0000256" key="9">
    <source>
        <dbReference type="ARBA" id="ARBA00022843"/>
    </source>
</evidence>
<evidence type="ECO:0000256" key="2">
    <source>
        <dbReference type="ARBA" id="ARBA00004286"/>
    </source>
</evidence>
<name>A0AAD1SYA8_PELCU</name>
<feature type="compositionally biased region" description="Basic and acidic residues" evidence="14">
    <location>
        <begin position="560"/>
        <end position="570"/>
    </location>
</feature>
<feature type="region of interest" description="Disordered" evidence="14">
    <location>
        <begin position="1471"/>
        <end position="1497"/>
    </location>
</feature>
<feature type="compositionally biased region" description="Basic and acidic residues" evidence="14">
    <location>
        <begin position="2088"/>
        <end position="2101"/>
    </location>
</feature>
<evidence type="ECO:0000256" key="13">
    <source>
        <dbReference type="ARBA" id="ARBA00023306"/>
    </source>
</evidence>
<feature type="compositionally biased region" description="Basic and acidic residues" evidence="14">
    <location>
        <begin position="1630"/>
        <end position="1645"/>
    </location>
</feature>
<feature type="compositionally biased region" description="Basic and acidic residues" evidence="14">
    <location>
        <begin position="1721"/>
        <end position="1741"/>
    </location>
</feature>
<evidence type="ECO:0000256" key="5">
    <source>
        <dbReference type="ARBA" id="ARBA00022499"/>
    </source>
</evidence>
<feature type="region of interest" description="Disordered" evidence="14">
    <location>
        <begin position="173"/>
        <end position="234"/>
    </location>
</feature>
<dbReference type="PROSITE" id="PS50172">
    <property type="entry name" value="BRCT"/>
    <property type="match status" value="1"/>
</dbReference>
<evidence type="ECO:0000256" key="14">
    <source>
        <dbReference type="SAM" id="MobiDB-lite"/>
    </source>
</evidence>
<evidence type="ECO:0000313" key="17">
    <source>
        <dbReference type="EMBL" id="CAH2314306.1"/>
    </source>
</evidence>
<feature type="compositionally biased region" description="Basic and acidic residues" evidence="14">
    <location>
        <begin position="1485"/>
        <end position="1497"/>
    </location>
</feature>
<feature type="compositionally biased region" description="Basic and acidic residues" evidence="14">
    <location>
        <begin position="2247"/>
        <end position="2274"/>
    </location>
</feature>
<sequence length="2562" mass="285313">MDQTQRLISDDDEEDVSLDREKPVANLHMFQGTYGPAQDYAIYPGQNIIGRHASCDITLPAQSVSKKHAILEVQADCHTICDCGSMNKTRRGKAPLSPNVRYALSHGDFVLFADVACRYSINKELEKIQKAEQQAVLDETEDDSLLVPGTQATLVIEKTPGVAIRRMGRGAILARDSGDEEENEEENRRGLSEERKGFGPFHNDNKASTTGTFLSPTTDTFVPESDEENDTSISPCRFPALNLHCDSDASIHETPTRRESFVPSTQSFVTSPALTEKKTSLTTDPGPSSEDKTSMSAPAGVHMKLFDGEKYVGDSLTVKTKEDASYIKDSTRREHGPDSAPIIGNPAFGHEGAGYEKGTGPSGTNMNSDKAELDEALHPVENQKETSGITLKSNVDINDDVTTSNKETENRKSAGIVLHSDSDDEEQADDLSVDVNTKPRFDLRSDTDVADHAASSATNLPSEKTLEVKQSTSTVEDNDRASKNSVEEKVESTLNLESKTDAKKEDRTSVGAGVKERETSVIQSDIDTDVEKEDSISVSACKKMRKTTGIISDSDTDVEEDHRTSVSDGKKMRKTTGVISDSDTDVEEDDRTSVSDVKKLRKTTGIISDSDTDVEEQDESTSVSAGKKLRKTTGIISDSGTDVEEDESTSVCAGNNKMRKTTGIISDSDTDAESNKNVEDDMKDKKAETSEDSDTDVEGNDDILKVDTKKQHVEFNLDSDTDIEDDSINSMDVKKSDKSPSADTEKTEKTTSPVQITVDDRESSKTNVDKEAVLGFHMDSDTDVEESDEDQLTKSSIADNEKSVELRVQTEYHGKNFPSETDQEPSNADVLNQNTSPAINLEKEKNPDEVGSGTAELRMDTDVKDDNTVSQAFRSKGDQSSGCGAHEEPERGLQIGTEKDTAGPCQATETSMVGEEQKKETEDAPGSVDLTIATKDNKPEPEGTDYYMCETQCYLEPEERCLEFPDDDDVNYAEEPTQAFISSTLVEPDPFKRPADPVRSPQISPVRLNTSEEEVDENVVAETQPYFCETDTLDREPIQETTETESESTETPRVTQEFPKEISQEDTQPVSQYLAAQSTHEIVTTAPLKNVVPVVVWEKVTHLKEDTKGRDEIDVAEEATQPYTLDGLNSDGDATQAFSLHVQTTECNVHLPESSASHPSSLNVPTDGLSGPTTGDDTQPCSLGVPSTMEDTVSDKTQRIFIEAESQMHENKEQEESYNSAETVVEKVEEHTEESIALHLSPSFVSTEQEAGDLQQSFGGIVNEMTITDEFEKERKSIAEIMKAADTKSQNTEKKEDNTSTMNESRNKIDVDVKPSTSQDKEDEREKMEAKKENKDEVESKELANVERPSTSFTREESPRCSVNNKKENDFFANEKNEADLSENSMNQSSGSDRRDGVCSTVQRLETDFKLHKDGVVSKKNASEEVIKTEQIIEPDEKDETVAVSDRVESSHSEKKITQMSHAVNTLSVELEKEGEASVDTTTGQERKSEEVITDKVPGREKLKASCRIEEEVAGETLKATGKLLSTKKIKNTREEVEANEHTPITSKVVEEPVSRPISRKTRKKSAEEETCEQQKDKGKSEEEPIGRPASRRTRKNPMVEVTNEQMEDQGKSGEVPVSRPLSRRTKNSTGEERSEQKEDNEKTVSKPPSRRTRKNSTGEKSGELTEDKEHVEEKTVNRPLFRKTRKNSTGEESRELREDKEQVEEEPVNRPLSRRTRKSSSGEERIEQKEDLDISQEKTVSKPPSRRTRKKSTGEESGELREDKEQVEEEPVNRPLSRRTRKSSSGEEIIKQKEDLEISQEKTVRRPPSRRTRKKSTGEESRELREDKEQVEEEPVNRPLSRKTRQSSTCEKSGELTEDKGHVEEKTVNRPLSRKTRKNSAGEGTSNQKEDTGKSEGEPVSKRISRRTRKNSAGEGTYEQKEDTGKSEEEPVRPVCRSTRTNPTREGAHGQKEDTGKPQEVLVGRPHSRRTKKNSTEEETNKGNSQNDPDSRPVSRRTKRNSKEEEEEYKEKTEKDGSVLEQTERDDPLQRSRRTRKNLEDRQSNEESIEKLEKAEIEKTASRKEASEVENVVSGRQPDTRRARKNSTGEEVEKSEVEHAPKKRTSLRGRKNLEEEKSGTVENVAEQDDLAGKLAYRRGGKNSVEVPKCRTNEAAQTESEVKAKYRKPTSRTRRKVSPDEDSDVKEKIASEEEVIGISTMKEEKELVMREDNLKGDTPRRTRTSTMGLNESPQATTPLLTRKRGQRQKDGEVELKRKKSEEGTQLEKNEEGKTSPHPKGKRGRPRRLLAAAEEEDTEKESVRGKEVLTPLPSPAGRSRQKPSAVLNSPAEVQTPRRTNRSTAVAGSSSPYIAHHLAAPKVLFTGVVDSDGEETIRSLGGDIADSVFDCTHLVTDRVRRTVKFLCALARGIPIITLDWIEKCKKSGCFLSPDGFLVNDKEQEKNFNFVLCKSLQKAKRKALFEGYEIHVTANVKPEPEHMKDIIRCSGATFLPKLPRTYKEKCVIVSCQEDATRWRGVPSSVPITSAEFILSGILQQEANPAAYLLNDSTKDAAPTPAKRRR</sequence>
<feature type="compositionally biased region" description="Basic and acidic residues" evidence="14">
    <location>
        <begin position="1889"/>
        <end position="1902"/>
    </location>
</feature>
<feature type="compositionally biased region" description="Polar residues" evidence="14">
    <location>
        <begin position="206"/>
        <end position="220"/>
    </location>
</feature>
<dbReference type="InterPro" id="IPR036420">
    <property type="entry name" value="BRCT_dom_sf"/>
</dbReference>
<feature type="domain" description="BRCT" evidence="16">
    <location>
        <begin position="2358"/>
        <end position="2436"/>
    </location>
</feature>
<comment type="subcellular location">
    <subcellularLocation>
        <location evidence="2">Chromosome</location>
    </subcellularLocation>
    <subcellularLocation>
        <location evidence="1">Nucleus</location>
    </subcellularLocation>
</comment>
<evidence type="ECO:0000256" key="10">
    <source>
        <dbReference type="ARBA" id="ARBA00022990"/>
    </source>
</evidence>
<dbReference type="SUPFAM" id="SSF52113">
    <property type="entry name" value="BRCT domain"/>
    <property type="match status" value="1"/>
</dbReference>
<feature type="compositionally biased region" description="Basic and acidic residues" evidence="14">
    <location>
        <begin position="702"/>
        <end position="715"/>
    </location>
</feature>
<dbReference type="Pfam" id="PF16770">
    <property type="entry name" value="RTT107_BRCT_5"/>
    <property type="match status" value="1"/>
</dbReference>
<feature type="compositionally biased region" description="Acidic residues" evidence="14">
    <location>
        <begin position="717"/>
        <end position="727"/>
    </location>
</feature>
<keyword evidence="9" id="KW-0832">Ubl conjugation</keyword>
<dbReference type="SMART" id="SM00292">
    <property type="entry name" value="BRCT"/>
    <property type="match status" value="2"/>
</dbReference>
<feature type="compositionally biased region" description="Basic and acidic residues" evidence="14">
    <location>
        <begin position="1817"/>
        <end position="1829"/>
    </location>
</feature>
<dbReference type="PANTHER" id="PTHR23196:SF34">
    <property type="entry name" value="MEDIATOR OF DNA DAMAGE CHECKPOINT PROTEIN 1"/>
    <property type="match status" value="1"/>
</dbReference>
<feature type="compositionally biased region" description="Acidic residues" evidence="14">
    <location>
        <begin position="781"/>
        <end position="790"/>
    </location>
</feature>
<dbReference type="GO" id="GO:0006281">
    <property type="term" value="P:DNA repair"/>
    <property type="evidence" value="ECO:0007669"/>
    <property type="project" value="UniProtKB-KW"/>
</dbReference>
<feature type="compositionally biased region" description="Basic residues" evidence="14">
    <location>
        <begin position="2276"/>
        <end position="2287"/>
    </location>
</feature>
<feature type="region of interest" description="Disordered" evidence="14">
    <location>
        <begin position="1283"/>
        <end position="1399"/>
    </location>
</feature>
<evidence type="ECO:0000256" key="12">
    <source>
        <dbReference type="ARBA" id="ARBA00023242"/>
    </source>
</evidence>
<protein>
    <recommendedName>
        <fullName evidence="3">Mediator of DNA damage checkpoint protein 1</fullName>
    </recommendedName>
</protein>
<feature type="domain" description="FHA" evidence="15">
    <location>
        <begin position="47"/>
        <end position="96"/>
    </location>
</feature>
<keyword evidence="7" id="KW-0677">Repeat</keyword>
<dbReference type="PANTHER" id="PTHR23196">
    <property type="entry name" value="PAX TRANSCRIPTION ACTIVATION DOMAIN INTERACTING PROTEIN"/>
    <property type="match status" value="1"/>
</dbReference>
<feature type="compositionally biased region" description="Gly residues" evidence="14">
    <location>
        <begin position="351"/>
        <end position="361"/>
    </location>
</feature>
<proteinExistence type="predicted"/>
<dbReference type="InterPro" id="IPR001357">
    <property type="entry name" value="BRCT_dom"/>
</dbReference>
<feature type="compositionally biased region" description="Basic and acidic residues" evidence="14">
    <location>
        <begin position="1689"/>
        <end position="1701"/>
    </location>
</feature>
<feature type="compositionally biased region" description="Acidic residues" evidence="14">
    <location>
        <begin position="610"/>
        <end position="619"/>
    </location>
</feature>
<keyword evidence="8" id="KW-0227">DNA damage</keyword>
<gene>
    <name evidence="17" type="ORF">PECUL_23A003400</name>
</gene>
<feature type="compositionally biased region" description="Basic and acidic residues" evidence="14">
    <location>
        <begin position="2010"/>
        <end position="2031"/>
    </location>
</feature>
<feature type="compositionally biased region" description="Basic and acidic residues" evidence="14">
    <location>
        <begin position="328"/>
        <end position="337"/>
    </location>
</feature>
<feature type="compositionally biased region" description="Basic residues" evidence="14">
    <location>
        <begin position="2165"/>
        <end position="2176"/>
    </location>
</feature>
<feature type="compositionally biased region" description="Basic and acidic residues" evidence="14">
    <location>
        <begin position="1283"/>
        <end position="1298"/>
    </location>
</feature>
<feature type="compositionally biased region" description="Basic and acidic residues" evidence="14">
    <location>
        <begin position="1657"/>
        <end position="1677"/>
    </location>
</feature>
<feature type="compositionally biased region" description="Polar residues" evidence="14">
    <location>
        <begin position="1382"/>
        <end position="1391"/>
    </location>
</feature>
<feature type="compositionally biased region" description="Basic and acidic residues" evidence="14">
    <location>
        <begin position="369"/>
        <end position="384"/>
    </location>
</feature>
<feature type="region of interest" description="Disordered" evidence="14">
    <location>
        <begin position="1037"/>
        <end position="1067"/>
    </location>
</feature>
<keyword evidence="13" id="KW-0131">Cell cycle</keyword>
<feature type="compositionally biased region" description="Basic and acidic residues" evidence="14">
    <location>
        <begin position="1305"/>
        <end position="1345"/>
    </location>
</feature>
<feature type="compositionally biased region" description="Basic and acidic residues" evidence="14">
    <location>
        <begin position="1753"/>
        <end position="1765"/>
    </location>
</feature>
<feature type="region of interest" description="Disordered" evidence="14">
    <location>
        <begin position="1515"/>
        <end position="2347"/>
    </location>
</feature>
<dbReference type="CDD" id="cd22665">
    <property type="entry name" value="FHA_MDC1"/>
    <property type="match status" value="1"/>
</dbReference>
<feature type="compositionally biased region" description="Acidic residues" evidence="14">
    <location>
        <begin position="422"/>
        <end position="432"/>
    </location>
</feature>
<dbReference type="Pfam" id="PF16589">
    <property type="entry name" value="BRCT_2"/>
    <property type="match status" value="1"/>
</dbReference>
<keyword evidence="12" id="KW-0539">Nucleus</keyword>
<feature type="compositionally biased region" description="Basic and acidic residues" evidence="14">
    <location>
        <begin position="673"/>
        <end position="689"/>
    </location>
</feature>
<feature type="compositionally biased region" description="Basic and acidic residues" evidence="14">
    <location>
        <begin position="1532"/>
        <end position="1541"/>
    </location>
</feature>
<feature type="compositionally biased region" description="Basic and acidic residues" evidence="14">
    <location>
        <begin position="732"/>
        <end position="749"/>
    </location>
</feature>
<feature type="compositionally biased region" description="Polar residues" evidence="14">
    <location>
        <begin position="818"/>
        <end position="838"/>
    </location>
</feature>
<feature type="compositionally biased region" description="Polar residues" evidence="14">
    <location>
        <begin position="868"/>
        <end position="882"/>
    </location>
</feature>
<dbReference type="GO" id="GO:0005694">
    <property type="term" value="C:chromosome"/>
    <property type="evidence" value="ECO:0007669"/>
    <property type="project" value="UniProtKB-SubCell"/>
</dbReference>
<feature type="compositionally biased region" description="Basic and acidic residues" evidence="14">
    <location>
        <begin position="1919"/>
        <end position="1933"/>
    </location>
</feature>
<dbReference type="Gene3D" id="2.60.200.20">
    <property type="match status" value="1"/>
</dbReference>
<feature type="compositionally biased region" description="Polar residues" evidence="14">
    <location>
        <begin position="2224"/>
        <end position="2239"/>
    </location>
</feature>
<evidence type="ECO:0000256" key="6">
    <source>
        <dbReference type="ARBA" id="ARBA00022553"/>
    </source>
</evidence>
<feature type="compositionally biased region" description="Basic and acidic residues" evidence="14">
    <location>
        <begin position="1947"/>
        <end position="1958"/>
    </location>
</feature>
<feature type="region of interest" description="Disordered" evidence="14">
    <location>
        <begin position="553"/>
        <end position="945"/>
    </location>
</feature>
<evidence type="ECO:0000256" key="11">
    <source>
        <dbReference type="ARBA" id="ARBA00023204"/>
    </source>
</evidence>
<feature type="compositionally biased region" description="Basic residues" evidence="14">
    <location>
        <begin position="1806"/>
        <end position="1816"/>
    </location>
</feature>
<feature type="compositionally biased region" description="Basic and acidic residues" evidence="14">
    <location>
        <begin position="857"/>
        <end position="867"/>
    </location>
</feature>
<dbReference type="PROSITE" id="PS50006">
    <property type="entry name" value="FHA_DOMAIN"/>
    <property type="match status" value="1"/>
</dbReference>
<dbReference type="GO" id="GO:0005634">
    <property type="term" value="C:nucleus"/>
    <property type="evidence" value="ECO:0007669"/>
    <property type="project" value="UniProtKB-SubCell"/>
</dbReference>
<dbReference type="SMART" id="SM00240">
    <property type="entry name" value="FHA"/>
    <property type="match status" value="1"/>
</dbReference>
<feature type="region of interest" description="Disordered" evidence="14">
    <location>
        <begin position="328"/>
        <end position="536"/>
    </location>
</feature>